<evidence type="ECO:0000256" key="11">
    <source>
        <dbReference type="SAM" id="MobiDB-lite"/>
    </source>
</evidence>
<dbReference type="InterPro" id="IPR036390">
    <property type="entry name" value="WH_DNA-bd_sf"/>
</dbReference>
<keyword evidence="8" id="KW-0539">Nucleus</keyword>
<dbReference type="PROSITE" id="PS00434">
    <property type="entry name" value="HSF_DOMAIN"/>
    <property type="match status" value="1"/>
</dbReference>
<dbReference type="GO" id="GO:0003700">
    <property type="term" value="F:DNA-binding transcription factor activity"/>
    <property type="evidence" value="ECO:0007669"/>
    <property type="project" value="InterPro"/>
</dbReference>
<evidence type="ECO:0000256" key="10">
    <source>
        <dbReference type="SAM" id="Coils"/>
    </source>
</evidence>
<dbReference type="SMART" id="SM00415">
    <property type="entry name" value="HSF"/>
    <property type="match status" value="1"/>
</dbReference>
<dbReference type="EMBL" id="LR743598">
    <property type="protein sequence ID" value="CAA2628678.1"/>
    <property type="molecule type" value="Genomic_DNA"/>
</dbReference>
<dbReference type="Proteomes" id="UP001189122">
    <property type="component" value="Unassembled WGS sequence"/>
</dbReference>
<dbReference type="FunFam" id="1.10.10.10:FF:000037">
    <property type="entry name" value="Heat stress transcription factor B-4"/>
    <property type="match status" value="1"/>
</dbReference>
<reference evidence="13 14" key="1">
    <citation type="submission" date="2019-12" db="EMBL/GenBank/DDBJ databases">
        <authorList>
            <person name="Scholz U."/>
            <person name="Mascher M."/>
            <person name="Fiebig A."/>
        </authorList>
    </citation>
    <scope>NUCLEOTIDE SEQUENCE</scope>
</reference>
<evidence type="ECO:0000256" key="2">
    <source>
        <dbReference type="ARBA" id="ARBA00011233"/>
    </source>
</evidence>
<keyword evidence="10" id="KW-0175">Coiled coil</keyword>
<feature type="coiled-coil region" evidence="10">
    <location>
        <begin position="187"/>
        <end position="214"/>
    </location>
</feature>
<dbReference type="GO" id="GO:0000978">
    <property type="term" value="F:RNA polymerase II cis-regulatory region sequence-specific DNA binding"/>
    <property type="evidence" value="ECO:0007669"/>
    <property type="project" value="TreeGrafter"/>
</dbReference>
<evidence type="ECO:0000256" key="8">
    <source>
        <dbReference type="ARBA" id="ARBA00023242"/>
    </source>
</evidence>
<feature type="compositionally biased region" description="Basic and acidic residues" evidence="11">
    <location>
        <begin position="18"/>
        <end position="29"/>
    </location>
</feature>
<evidence type="ECO:0000256" key="3">
    <source>
        <dbReference type="ARBA" id="ARBA00022553"/>
    </source>
</evidence>
<feature type="region of interest" description="Disordered" evidence="11">
    <location>
        <begin position="272"/>
        <end position="298"/>
    </location>
</feature>
<dbReference type="GO" id="GO:0034605">
    <property type="term" value="P:cellular response to heat"/>
    <property type="evidence" value="ECO:0007669"/>
    <property type="project" value="TreeGrafter"/>
</dbReference>
<dbReference type="PRINTS" id="PR00056">
    <property type="entry name" value="HSFDOMAIN"/>
</dbReference>
<protein>
    <recommendedName>
        <fullName evidence="12">HSF-type DNA-binding domain-containing protein</fullName>
    </recommendedName>
</protein>
<feature type="region of interest" description="Disordered" evidence="11">
    <location>
        <begin position="1"/>
        <end position="42"/>
    </location>
</feature>
<keyword evidence="3" id="KW-0597">Phosphoprotein</keyword>
<name>A0A7I8JDV0_SPIIN</name>
<comment type="similarity">
    <text evidence="9">Belongs to the HSF family.</text>
</comment>
<comment type="subunit">
    <text evidence="2">Homotrimer.</text>
</comment>
<evidence type="ECO:0000256" key="5">
    <source>
        <dbReference type="ARBA" id="ARBA00023016"/>
    </source>
</evidence>
<comment type="subcellular location">
    <subcellularLocation>
        <location evidence="1">Nucleus</location>
    </subcellularLocation>
</comment>
<dbReference type="AlphaFoldDB" id="A0A7I8JDV0"/>
<dbReference type="EMBL" id="CACRZD030000011">
    <property type="protein sequence ID" value="CAA6667925.1"/>
    <property type="molecule type" value="Genomic_DNA"/>
</dbReference>
<dbReference type="SUPFAM" id="SSF46785">
    <property type="entry name" value="Winged helix' DNA-binding domain"/>
    <property type="match status" value="1"/>
</dbReference>
<dbReference type="PANTHER" id="PTHR10015">
    <property type="entry name" value="HEAT SHOCK TRANSCRIPTION FACTOR"/>
    <property type="match status" value="1"/>
</dbReference>
<accession>A0A7I8JDV0</accession>
<dbReference type="InterPro" id="IPR036388">
    <property type="entry name" value="WH-like_DNA-bd_sf"/>
</dbReference>
<evidence type="ECO:0000313" key="13">
    <source>
        <dbReference type="EMBL" id="CAA2628678.1"/>
    </source>
</evidence>
<keyword evidence="5" id="KW-0346">Stress response</keyword>
<dbReference type="PANTHER" id="PTHR10015:SF322">
    <property type="entry name" value="HEAT STRESS TRANSCRIPTION FACTOR A-7A"/>
    <property type="match status" value="1"/>
</dbReference>
<evidence type="ECO:0000256" key="9">
    <source>
        <dbReference type="RuleBase" id="RU004020"/>
    </source>
</evidence>
<keyword evidence="7" id="KW-0804">Transcription</keyword>
<evidence type="ECO:0000256" key="7">
    <source>
        <dbReference type="ARBA" id="ARBA00023163"/>
    </source>
</evidence>
<evidence type="ECO:0000313" key="14">
    <source>
        <dbReference type="Proteomes" id="UP001189122"/>
    </source>
</evidence>
<evidence type="ECO:0000256" key="4">
    <source>
        <dbReference type="ARBA" id="ARBA00023015"/>
    </source>
</evidence>
<keyword evidence="6" id="KW-0238">DNA-binding</keyword>
<evidence type="ECO:0000259" key="12">
    <source>
        <dbReference type="PROSITE" id="PS00434"/>
    </source>
</evidence>
<evidence type="ECO:0000256" key="6">
    <source>
        <dbReference type="ARBA" id="ARBA00023125"/>
    </source>
</evidence>
<proteinExistence type="inferred from homology"/>
<dbReference type="GO" id="GO:0006357">
    <property type="term" value="P:regulation of transcription by RNA polymerase II"/>
    <property type="evidence" value="ECO:0007669"/>
    <property type="project" value="TreeGrafter"/>
</dbReference>
<evidence type="ECO:0000256" key="1">
    <source>
        <dbReference type="ARBA" id="ARBA00004123"/>
    </source>
</evidence>
<gene>
    <name evidence="13" type="ORF">SI7747_11014319</name>
</gene>
<dbReference type="GO" id="GO:0005634">
    <property type="term" value="C:nucleus"/>
    <property type="evidence" value="ECO:0007669"/>
    <property type="project" value="UniProtKB-SubCell"/>
</dbReference>
<dbReference type="InterPro" id="IPR000232">
    <property type="entry name" value="HSF_DNA-bd"/>
</dbReference>
<sequence>MESSSPSCRSPHLPPSTTRREDLRRKDRSATAGGRLCNSGSGAPFLLRRRLAAAAVAGGREREGRGRWRWTAGVEEGAGAVPAEDVRYGGGPLHRRDRVVERREEELHRLESPQFASILLPTFFKHNNFSSFIRQLNTYGFRKIDPERWEFANEDFVQGKKHLLKNIHRRKPVYSHSHPPGGGDAERASMEEEIDRLTREKAELEAKLSRFKDQQSGTKFQLNDLDRRLQDMEQRQRKMLSFVSRAVQNPVFVDHLVQMAGAVPLDFSEATRRGGSRVTLKVGSNSSLAAAPRPPPPS</sequence>
<keyword evidence="4" id="KW-0805">Transcription regulation</keyword>
<organism evidence="13">
    <name type="scientific">Spirodela intermedia</name>
    <name type="common">Intermediate duckweed</name>
    <dbReference type="NCBI Taxonomy" id="51605"/>
    <lineage>
        <taxon>Eukaryota</taxon>
        <taxon>Viridiplantae</taxon>
        <taxon>Streptophyta</taxon>
        <taxon>Embryophyta</taxon>
        <taxon>Tracheophyta</taxon>
        <taxon>Spermatophyta</taxon>
        <taxon>Magnoliopsida</taxon>
        <taxon>Liliopsida</taxon>
        <taxon>Araceae</taxon>
        <taxon>Lemnoideae</taxon>
        <taxon>Spirodela</taxon>
    </lineage>
</organism>
<feature type="domain" description="HSF-type DNA-binding" evidence="12">
    <location>
        <begin position="120"/>
        <end position="144"/>
    </location>
</feature>
<dbReference type="Pfam" id="PF00447">
    <property type="entry name" value="HSF_DNA-bind"/>
    <property type="match status" value="1"/>
</dbReference>
<keyword evidence="14" id="KW-1185">Reference proteome</keyword>
<dbReference type="Gene3D" id="1.10.10.10">
    <property type="entry name" value="Winged helix-like DNA-binding domain superfamily/Winged helix DNA-binding domain"/>
    <property type="match status" value="1"/>
</dbReference>